<evidence type="ECO:0000313" key="1">
    <source>
        <dbReference type="EMBL" id="SPK75969.1"/>
    </source>
</evidence>
<gene>
    <name evidence="1" type="ORF">CT19425_MP70129</name>
</gene>
<proteinExistence type="predicted"/>
<protein>
    <submittedName>
        <fullName evidence="1">Uncharacterized protein</fullName>
    </submittedName>
</protein>
<sequence length="34" mass="3771">MDTDLSVKSQNRLNSLSGFSPISYKVRQVCIVAN</sequence>
<dbReference type="Proteomes" id="UP000255505">
    <property type="component" value="Plasmid II"/>
</dbReference>
<name>A0A375IQT5_9BURK</name>
<dbReference type="EMBL" id="LT991977">
    <property type="protein sequence ID" value="SPK75969.1"/>
    <property type="molecule type" value="Genomic_DNA"/>
</dbReference>
<reference evidence="1 2" key="1">
    <citation type="submission" date="2018-01" db="EMBL/GenBank/DDBJ databases">
        <authorList>
            <person name="Gaut B.S."/>
            <person name="Morton B.R."/>
            <person name="Clegg M.T."/>
            <person name="Duvall M.R."/>
        </authorList>
    </citation>
    <scope>NUCLEOTIDE SEQUENCE [LARGE SCALE GENOMIC DNA]</scope>
    <source>
        <strain evidence="1">Cupriavidus taiwanensis LMG 19425</strain>
        <plasmid evidence="2">Plasmid ii</plasmid>
    </source>
</reference>
<evidence type="ECO:0000313" key="2">
    <source>
        <dbReference type="Proteomes" id="UP000255505"/>
    </source>
</evidence>
<geneLocation type="plasmid" evidence="1">
    <name>II</name>
</geneLocation>
<keyword evidence="1" id="KW-0614">Plasmid</keyword>
<dbReference type="AlphaFoldDB" id="A0A375IQT5"/>
<accession>A0A375IQT5</accession>
<organism evidence="1 2">
    <name type="scientific">Cupriavidus taiwanensis</name>
    <dbReference type="NCBI Taxonomy" id="164546"/>
    <lineage>
        <taxon>Bacteria</taxon>
        <taxon>Pseudomonadati</taxon>
        <taxon>Pseudomonadota</taxon>
        <taxon>Betaproteobacteria</taxon>
        <taxon>Burkholderiales</taxon>
        <taxon>Burkholderiaceae</taxon>
        <taxon>Cupriavidus</taxon>
    </lineage>
</organism>